<protein>
    <recommendedName>
        <fullName evidence="2">Glycosyltransferase 2-like domain-containing protein</fullName>
    </recommendedName>
</protein>
<organism evidence="1">
    <name type="scientific">marine sediment metagenome</name>
    <dbReference type="NCBI Taxonomy" id="412755"/>
    <lineage>
        <taxon>unclassified sequences</taxon>
        <taxon>metagenomes</taxon>
        <taxon>ecological metagenomes</taxon>
    </lineage>
</organism>
<evidence type="ECO:0008006" key="2">
    <source>
        <dbReference type="Google" id="ProtNLM"/>
    </source>
</evidence>
<accession>A0A0F9REF8</accession>
<reference evidence="1" key="1">
    <citation type="journal article" date="2015" name="Nature">
        <title>Complex archaea that bridge the gap between prokaryotes and eukaryotes.</title>
        <authorList>
            <person name="Spang A."/>
            <person name="Saw J.H."/>
            <person name="Jorgensen S.L."/>
            <person name="Zaremba-Niedzwiedzka K."/>
            <person name="Martijn J."/>
            <person name="Lind A.E."/>
            <person name="van Eijk R."/>
            <person name="Schleper C."/>
            <person name="Guy L."/>
            <person name="Ettema T.J."/>
        </authorList>
    </citation>
    <scope>NUCLEOTIDE SEQUENCE</scope>
</reference>
<name>A0A0F9REF8_9ZZZZ</name>
<sequence length="247" mass="28227">MQYVIGSGWWCDHAAGLGAHQNKCVGHPIIRSLPWHDIWKYFIFRYTTPRKVVIVDSASPVTPAADARIEFISLDRNYQYIRTCRGVGNSYNGWLRGFALGAWYAWSCSCDFIYVEQDCLVVGEDWPQALTKMAEGRYPLFGRKCNSPLQQSLVFLPYRRIPEFLHALMAIKSSASMICESAFFKTAKRVPFRLLPFGVGRTRPIDFSAKQLYGQHWTRQELMLLAKREGVVKKVQALFTAWTNAGA</sequence>
<dbReference type="AlphaFoldDB" id="A0A0F9REF8"/>
<proteinExistence type="predicted"/>
<comment type="caution">
    <text evidence="1">The sequence shown here is derived from an EMBL/GenBank/DDBJ whole genome shotgun (WGS) entry which is preliminary data.</text>
</comment>
<gene>
    <name evidence="1" type="ORF">LCGC14_0657400</name>
</gene>
<evidence type="ECO:0000313" key="1">
    <source>
        <dbReference type="EMBL" id="KKN47982.1"/>
    </source>
</evidence>
<dbReference type="EMBL" id="LAZR01001246">
    <property type="protein sequence ID" value="KKN47982.1"/>
    <property type="molecule type" value="Genomic_DNA"/>
</dbReference>